<dbReference type="Proteomes" id="UP001287356">
    <property type="component" value="Unassembled WGS sequence"/>
</dbReference>
<keyword evidence="1" id="KW-0732">Signal</keyword>
<gene>
    <name evidence="2" type="ORF">B0T24DRAFT_672103</name>
</gene>
<evidence type="ECO:0008006" key="4">
    <source>
        <dbReference type="Google" id="ProtNLM"/>
    </source>
</evidence>
<reference evidence="2" key="1">
    <citation type="journal article" date="2023" name="Mol. Phylogenet. Evol.">
        <title>Genome-scale phylogeny and comparative genomics of the fungal order Sordariales.</title>
        <authorList>
            <person name="Hensen N."/>
            <person name="Bonometti L."/>
            <person name="Westerberg I."/>
            <person name="Brannstrom I.O."/>
            <person name="Guillou S."/>
            <person name="Cros-Aarteil S."/>
            <person name="Calhoun S."/>
            <person name="Haridas S."/>
            <person name="Kuo A."/>
            <person name="Mondo S."/>
            <person name="Pangilinan J."/>
            <person name="Riley R."/>
            <person name="LaButti K."/>
            <person name="Andreopoulos B."/>
            <person name="Lipzen A."/>
            <person name="Chen C."/>
            <person name="Yan M."/>
            <person name="Daum C."/>
            <person name="Ng V."/>
            <person name="Clum A."/>
            <person name="Steindorff A."/>
            <person name="Ohm R.A."/>
            <person name="Martin F."/>
            <person name="Silar P."/>
            <person name="Natvig D.O."/>
            <person name="Lalanne C."/>
            <person name="Gautier V."/>
            <person name="Ament-Velasquez S.L."/>
            <person name="Kruys A."/>
            <person name="Hutchinson M.I."/>
            <person name="Powell A.J."/>
            <person name="Barry K."/>
            <person name="Miller A.N."/>
            <person name="Grigoriev I.V."/>
            <person name="Debuchy R."/>
            <person name="Gladieux P."/>
            <person name="Hiltunen Thoren M."/>
            <person name="Johannesson H."/>
        </authorList>
    </citation>
    <scope>NUCLEOTIDE SEQUENCE</scope>
    <source>
        <strain evidence="2">CBS 958.72</strain>
    </source>
</reference>
<keyword evidence="3" id="KW-1185">Reference proteome</keyword>
<comment type="caution">
    <text evidence="2">The sequence shown here is derived from an EMBL/GenBank/DDBJ whole genome shotgun (WGS) entry which is preliminary data.</text>
</comment>
<organism evidence="2 3">
    <name type="scientific">Lasiosphaeria ovina</name>
    <dbReference type="NCBI Taxonomy" id="92902"/>
    <lineage>
        <taxon>Eukaryota</taxon>
        <taxon>Fungi</taxon>
        <taxon>Dikarya</taxon>
        <taxon>Ascomycota</taxon>
        <taxon>Pezizomycotina</taxon>
        <taxon>Sordariomycetes</taxon>
        <taxon>Sordariomycetidae</taxon>
        <taxon>Sordariales</taxon>
        <taxon>Lasiosphaeriaceae</taxon>
        <taxon>Lasiosphaeria</taxon>
    </lineage>
</organism>
<reference evidence="2" key="2">
    <citation type="submission" date="2023-06" db="EMBL/GenBank/DDBJ databases">
        <authorList>
            <consortium name="Lawrence Berkeley National Laboratory"/>
            <person name="Haridas S."/>
            <person name="Hensen N."/>
            <person name="Bonometti L."/>
            <person name="Westerberg I."/>
            <person name="Brannstrom I.O."/>
            <person name="Guillou S."/>
            <person name="Cros-Aarteil S."/>
            <person name="Calhoun S."/>
            <person name="Kuo A."/>
            <person name="Mondo S."/>
            <person name="Pangilinan J."/>
            <person name="Riley R."/>
            <person name="Labutti K."/>
            <person name="Andreopoulos B."/>
            <person name="Lipzen A."/>
            <person name="Chen C."/>
            <person name="Yanf M."/>
            <person name="Daum C."/>
            <person name="Ng V."/>
            <person name="Clum A."/>
            <person name="Steindorff A."/>
            <person name="Ohm R."/>
            <person name="Martin F."/>
            <person name="Silar P."/>
            <person name="Natvig D."/>
            <person name="Lalanne C."/>
            <person name="Gautier V."/>
            <person name="Ament-Velasquez S.L."/>
            <person name="Kruys A."/>
            <person name="Hutchinson M.I."/>
            <person name="Powell A.J."/>
            <person name="Barry K."/>
            <person name="Miller A.N."/>
            <person name="Grigoriev I.V."/>
            <person name="Debuchy R."/>
            <person name="Gladieux P."/>
            <person name="Thoren M.H."/>
            <person name="Johannesson H."/>
        </authorList>
    </citation>
    <scope>NUCLEOTIDE SEQUENCE</scope>
    <source>
        <strain evidence="2">CBS 958.72</strain>
    </source>
</reference>
<feature type="chain" id="PRO_5042085872" description="Hydrophobin" evidence="1">
    <location>
        <begin position="28"/>
        <end position="173"/>
    </location>
</feature>
<dbReference type="AlphaFoldDB" id="A0AAE0TWI1"/>
<sequence length="173" mass="18455">MSLYQLQNMLSNLAAVFALLAARLCLAAPQPAEVRAVPGRDQTLYCGVFTTADKTSVETIVGHPSMWNKTVWVEPHGCYRAACSGLSGLYICNDDEIGYNIQVASVLQDAQKILDMCCAGSRDVGPQYPIAGQQFTGVTNTIVALADCLGDPTAKPSHYADGQGNGECKQHSI</sequence>
<dbReference type="EMBL" id="JAULSN010000001">
    <property type="protein sequence ID" value="KAK3382086.1"/>
    <property type="molecule type" value="Genomic_DNA"/>
</dbReference>
<evidence type="ECO:0000313" key="3">
    <source>
        <dbReference type="Proteomes" id="UP001287356"/>
    </source>
</evidence>
<accession>A0AAE0TWI1</accession>
<proteinExistence type="predicted"/>
<evidence type="ECO:0000313" key="2">
    <source>
        <dbReference type="EMBL" id="KAK3382086.1"/>
    </source>
</evidence>
<feature type="signal peptide" evidence="1">
    <location>
        <begin position="1"/>
        <end position="27"/>
    </location>
</feature>
<evidence type="ECO:0000256" key="1">
    <source>
        <dbReference type="SAM" id="SignalP"/>
    </source>
</evidence>
<protein>
    <recommendedName>
        <fullName evidence="4">Hydrophobin</fullName>
    </recommendedName>
</protein>
<name>A0AAE0TWI1_9PEZI</name>